<dbReference type="AlphaFoldDB" id="A0A0E2E5J5"/>
<evidence type="ECO:0000313" key="1">
    <source>
        <dbReference type="EMBL" id="EMB34144.1"/>
    </source>
</evidence>
<dbReference type="Proteomes" id="UP000011705">
    <property type="component" value="Chromosome"/>
</dbReference>
<proteinExistence type="predicted"/>
<dbReference type="PROSITE" id="PS51257">
    <property type="entry name" value="PROKAR_LIPOPROTEIN"/>
    <property type="match status" value="1"/>
</dbReference>
<evidence type="ECO:0008006" key="2">
    <source>
        <dbReference type="Google" id="ProtNLM"/>
    </source>
</evidence>
<name>A0A0E2E5J5_TREDN</name>
<organism evidence="1">
    <name type="scientific">Treponema denticola H-22</name>
    <dbReference type="NCBI Taxonomy" id="999432"/>
    <lineage>
        <taxon>Bacteria</taxon>
        <taxon>Pseudomonadati</taxon>
        <taxon>Spirochaetota</taxon>
        <taxon>Spirochaetia</taxon>
        <taxon>Spirochaetales</taxon>
        <taxon>Treponemataceae</taxon>
        <taxon>Treponema</taxon>
    </lineage>
</organism>
<dbReference type="HOGENOM" id="CLU_040422_0_0_12"/>
<sequence length="515" mass="58726">MKNFKSFILFTVIGILAGFLISCGNKNEKDIIALKKASREKAAKSITEFSNEYFMDRDIEKNGSITFDARIKEFKNTIKSPDSDKNPLNTAGIENLIKNNIGLNFTFINDQKEKALFYSYGIKGPASGMSDIPIFIMKFGDKNIEAASPFLKDTTFYLPSNGIGKFLALISPKNFLSFFNMDFSYNEMKNMMTMQLDRHSQKRYLNAEKALYKKADIKKTDSGYEITFNNEQLKQIPSLIWYALKNDNRLKLMLSMYEDVLTKEMMDKFSENISPEKMTIPDGFRITEEIGVKDGLISKDMVTVFVADKPLLKLSYEIEDYNYVFNNLIASIELFSGVDSSSHTITFTSRGESNENKADFMINMWLTANDSMSEDLTLGALNYAILIDKTKQSDNFKASMNFAFPKMVPVYSDDGYDGNRMEIMEMNLSGSFNKKSPDTVEFGIDKISLNSSKEMGGGRLDVELDSKMVITNKIIKKIEMPKDRVNVLEMSSEDWTKTKDEFMMQLENLSKEYGK</sequence>
<dbReference type="PATRIC" id="fig|999432.5.peg.928"/>
<dbReference type="EMBL" id="AGDV01000009">
    <property type="protein sequence ID" value="EMB34144.1"/>
    <property type="molecule type" value="Genomic_DNA"/>
</dbReference>
<accession>A0A0E2E5J5</accession>
<reference evidence="1" key="1">
    <citation type="submission" date="2012-01" db="EMBL/GenBank/DDBJ databases">
        <title>The Genome Sequence of Treponema denticola H-22.</title>
        <authorList>
            <consortium name="The Broad Institute Genome Sequencing Platform"/>
            <person name="Earl A."/>
            <person name="Ward D."/>
            <person name="Feldgarden M."/>
            <person name="Gevers D."/>
            <person name="Blanton J.M."/>
            <person name="Fenno C.J."/>
            <person name="Baranova O.V."/>
            <person name="Mathney J."/>
            <person name="Dewhirst F.E."/>
            <person name="Izard J."/>
            <person name="Young S.K."/>
            <person name="Zeng Q."/>
            <person name="Gargeya S."/>
            <person name="Fitzgerald M."/>
            <person name="Haas B."/>
            <person name="Abouelleil A."/>
            <person name="Alvarado L."/>
            <person name="Arachchi H.M."/>
            <person name="Berlin A."/>
            <person name="Chapman S.B."/>
            <person name="Gearin G."/>
            <person name="Goldberg J."/>
            <person name="Griggs A."/>
            <person name="Gujja S."/>
            <person name="Hansen M."/>
            <person name="Heiman D."/>
            <person name="Howarth C."/>
            <person name="Larimer J."/>
            <person name="Lui A."/>
            <person name="MacDonald P.J.P."/>
            <person name="McCowen C."/>
            <person name="Montmayeur A."/>
            <person name="Murphy C."/>
            <person name="Neiman D."/>
            <person name="Pearson M."/>
            <person name="Priest M."/>
            <person name="Roberts A."/>
            <person name="Saif S."/>
            <person name="Shea T."/>
            <person name="Sisk P."/>
            <person name="Stolte C."/>
            <person name="Sykes S."/>
            <person name="Wortman J."/>
            <person name="Nusbaum C."/>
            <person name="Birren B."/>
        </authorList>
    </citation>
    <scope>NUCLEOTIDE SEQUENCE [LARGE SCALE GENOMIC DNA]</scope>
    <source>
        <strain evidence="1">H-22</strain>
    </source>
</reference>
<comment type="caution">
    <text evidence="1">The sequence shown here is derived from an EMBL/GenBank/DDBJ whole genome shotgun (WGS) entry which is preliminary data.</text>
</comment>
<protein>
    <recommendedName>
        <fullName evidence="2">Lipoprotein</fullName>
    </recommendedName>
</protein>
<dbReference type="RefSeq" id="WP_002683786.1">
    <property type="nucleotide sequence ID" value="NZ_CM001795.1"/>
</dbReference>
<gene>
    <name evidence="1" type="ORF">HMPREF9726_00893</name>
</gene>